<feature type="transmembrane region" description="Helical" evidence="1">
    <location>
        <begin position="109"/>
        <end position="130"/>
    </location>
</feature>
<dbReference type="OrthoDB" id="2357172at2"/>
<keyword evidence="1" id="KW-0472">Membrane</keyword>
<evidence type="ECO:0000313" key="2">
    <source>
        <dbReference type="EMBL" id="ERG68499.1"/>
    </source>
</evidence>
<evidence type="ECO:0000256" key="1">
    <source>
        <dbReference type="SAM" id="Phobius"/>
    </source>
</evidence>
<sequence length="152" mass="17663">MEKQARMRSIQSYQKRWMPLHVSVVIAVGMSFALLVMNEFQTGYGIAFLAALVVLIYLEWRESRFMQRLTDEPSVQKFIRRTYLGRNAVSLFGAIGFCLLFKNGFQSNLFLWMMIFFGAVAGQAATTMYYERKIRQLDPEHPSRHDLSFTKG</sequence>
<protein>
    <submittedName>
        <fullName evidence="2">Uncharacterized protein</fullName>
    </submittedName>
</protein>
<organism evidence="2 3">
    <name type="scientific">Exiguobacterium chiriqhucha RW-2</name>
    <dbReference type="NCBI Taxonomy" id="1345023"/>
    <lineage>
        <taxon>Bacteria</taxon>
        <taxon>Bacillati</taxon>
        <taxon>Bacillota</taxon>
        <taxon>Bacilli</taxon>
        <taxon>Bacillales</taxon>
        <taxon>Bacillales Family XII. Incertae Sedis</taxon>
        <taxon>Exiguobacterium</taxon>
    </lineage>
</organism>
<dbReference type="RefSeq" id="WP_021065315.1">
    <property type="nucleotide sequence ID" value="NZ_ATCL01000008.1"/>
</dbReference>
<name>U1M0G5_9BACL</name>
<feature type="transmembrane region" description="Helical" evidence="1">
    <location>
        <begin position="83"/>
        <end position="103"/>
    </location>
</feature>
<evidence type="ECO:0000313" key="3">
    <source>
        <dbReference type="Proteomes" id="UP000016464"/>
    </source>
</evidence>
<feature type="transmembrane region" description="Helical" evidence="1">
    <location>
        <begin position="20"/>
        <end position="37"/>
    </location>
</feature>
<keyword evidence="1" id="KW-0812">Transmembrane</keyword>
<reference evidence="2 3" key="1">
    <citation type="journal article" date="2013" name="Genome Announc.">
        <title>Draft Genome Sequence of Exiguobacterium pavilionensis Strain RW-2, with Wide Thermal, Salinity, and pH Tolerance, Isolated from Modern Freshwater Microbialites.</title>
        <authorList>
            <person name="White R.A.III."/>
            <person name="Grassa C.J."/>
            <person name="Suttle C.A."/>
        </authorList>
    </citation>
    <scope>NUCLEOTIDE SEQUENCE [LARGE SCALE GENOMIC DNA]</scope>
    <source>
        <strain evidence="2 3">RW-2</strain>
    </source>
</reference>
<dbReference type="EMBL" id="ATCL01000008">
    <property type="protein sequence ID" value="ERG68499.1"/>
    <property type="molecule type" value="Genomic_DNA"/>
</dbReference>
<keyword evidence="1" id="KW-1133">Transmembrane helix</keyword>
<keyword evidence="3" id="KW-1185">Reference proteome</keyword>
<comment type="caution">
    <text evidence="2">The sequence shown here is derived from an EMBL/GenBank/DDBJ whole genome shotgun (WGS) entry which is preliminary data.</text>
</comment>
<dbReference type="PATRIC" id="fig|1345023.5.peg.157"/>
<feature type="transmembrane region" description="Helical" evidence="1">
    <location>
        <begin position="43"/>
        <end position="60"/>
    </location>
</feature>
<proteinExistence type="predicted"/>
<dbReference type="Proteomes" id="UP000016464">
    <property type="component" value="Unassembled WGS sequence"/>
</dbReference>
<accession>U1M0G5</accession>
<gene>
    <name evidence="2" type="ORF">M467_14575</name>
</gene>
<dbReference type="AlphaFoldDB" id="U1M0G5"/>